<gene>
    <name evidence="1" type="primary">PARPA_00685.1 scaffold 1011</name>
</gene>
<dbReference type="OrthoDB" id="2443197at2759"/>
<dbReference type="STRING" id="35722.A0A0B7MWA8"/>
<dbReference type="Proteomes" id="UP000054107">
    <property type="component" value="Unassembled WGS sequence"/>
</dbReference>
<sequence>MAKLFQDSALDLLDDARETSVKRIRRSLFNMANIEDEPPATSTSTNRVKQSCENLFPDNTAEDRIRTMMVLYKHNTDPVVEIHKQDLFYYGIIDLIPSSSTKIKDVVSDMDLAEIIGLTNKIVSRGRTFYNTDGAPYQDVKNFVAHILGQTQNDRERRYAIKEARSEIRQNRDETSKWEKTTIKTRRTFN</sequence>
<name>A0A0B7MWA8_9FUNG</name>
<dbReference type="AlphaFoldDB" id="A0A0B7MWA8"/>
<evidence type="ECO:0000313" key="2">
    <source>
        <dbReference type="Proteomes" id="UP000054107"/>
    </source>
</evidence>
<proteinExistence type="predicted"/>
<protein>
    <submittedName>
        <fullName evidence="1">Uncharacterized protein</fullName>
    </submittedName>
</protein>
<evidence type="ECO:0000313" key="1">
    <source>
        <dbReference type="EMBL" id="CEP07398.1"/>
    </source>
</evidence>
<keyword evidence="2" id="KW-1185">Reference proteome</keyword>
<dbReference type="EMBL" id="LN719213">
    <property type="protein sequence ID" value="CEP07398.1"/>
    <property type="molecule type" value="Genomic_DNA"/>
</dbReference>
<accession>A0A0B7MWA8</accession>
<reference evidence="1 2" key="1">
    <citation type="submission" date="2014-09" db="EMBL/GenBank/DDBJ databases">
        <authorList>
            <person name="Ellenberger Sabrina"/>
        </authorList>
    </citation>
    <scope>NUCLEOTIDE SEQUENCE [LARGE SCALE GENOMIC DNA]</scope>
    <source>
        <strain evidence="1 2">CBS 412.66</strain>
    </source>
</reference>
<organism evidence="1 2">
    <name type="scientific">Parasitella parasitica</name>
    <dbReference type="NCBI Taxonomy" id="35722"/>
    <lineage>
        <taxon>Eukaryota</taxon>
        <taxon>Fungi</taxon>
        <taxon>Fungi incertae sedis</taxon>
        <taxon>Mucoromycota</taxon>
        <taxon>Mucoromycotina</taxon>
        <taxon>Mucoromycetes</taxon>
        <taxon>Mucorales</taxon>
        <taxon>Mucorineae</taxon>
        <taxon>Mucoraceae</taxon>
        <taxon>Parasitella</taxon>
    </lineage>
</organism>